<dbReference type="HAMAP" id="MF_00323">
    <property type="entry name" value="Ferrochelatase"/>
    <property type="match status" value="1"/>
</dbReference>
<comment type="caution">
    <text evidence="9">The sequence shown here is derived from an EMBL/GenBank/DDBJ whole genome shotgun (WGS) entry which is preliminary data.</text>
</comment>
<comment type="catalytic activity">
    <reaction evidence="6">
        <text>Fe-coproporphyrin III + 2 H(+) = coproporphyrin III + Fe(2+)</text>
        <dbReference type="Rhea" id="RHEA:49572"/>
        <dbReference type="ChEBI" id="CHEBI:15378"/>
        <dbReference type="ChEBI" id="CHEBI:29033"/>
        <dbReference type="ChEBI" id="CHEBI:68438"/>
        <dbReference type="ChEBI" id="CHEBI:131725"/>
        <dbReference type="EC" id="4.99.1.9"/>
    </reaction>
    <physiologicalReaction direction="right-to-left" evidence="6">
        <dbReference type="Rhea" id="RHEA:49574"/>
    </physiologicalReaction>
</comment>
<evidence type="ECO:0000256" key="2">
    <source>
        <dbReference type="ARBA" id="ARBA00023004"/>
    </source>
</evidence>
<evidence type="ECO:0000256" key="6">
    <source>
        <dbReference type="ARBA" id="ARBA00024536"/>
    </source>
</evidence>
<dbReference type="Proteomes" id="UP000469952">
    <property type="component" value="Unassembled WGS sequence"/>
</dbReference>
<evidence type="ECO:0000256" key="3">
    <source>
        <dbReference type="ARBA" id="ARBA00023133"/>
    </source>
</evidence>
<dbReference type="NCBIfam" id="TIGR00109">
    <property type="entry name" value="hemH"/>
    <property type="match status" value="1"/>
</dbReference>
<reference evidence="9 10" key="1">
    <citation type="submission" date="2019-10" db="EMBL/GenBank/DDBJ databases">
        <title>WGS of Leuconostoc mesenteroides.</title>
        <authorList>
            <person name="Melo Bolivar J."/>
            <person name="Marino-Ramirez L."/>
            <person name="Villamil Diaz L.M."/>
        </authorList>
    </citation>
    <scope>NUCLEOTIDE SEQUENCE [LARGE SCALE GENOMIC DNA]</scope>
    <source>
        <strain evidence="9 10">M11</strain>
    </source>
</reference>
<dbReference type="EC" id="4.99.1.9" evidence="7"/>
<dbReference type="PROSITE" id="PS00534">
    <property type="entry name" value="FERROCHELATASE"/>
    <property type="match status" value="1"/>
</dbReference>
<evidence type="ECO:0000256" key="1">
    <source>
        <dbReference type="ARBA" id="ARBA00004744"/>
    </source>
</evidence>
<comment type="pathway">
    <text evidence="1 7 8">Porphyrin-containing compound metabolism; protoheme biosynthesis.</text>
</comment>
<dbReference type="InterPro" id="IPR019772">
    <property type="entry name" value="Ferrochelatase_AS"/>
</dbReference>
<dbReference type="GO" id="GO:0004325">
    <property type="term" value="F:ferrochelatase activity"/>
    <property type="evidence" value="ECO:0007669"/>
    <property type="project" value="UniProtKB-UniRule"/>
</dbReference>
<evidence type="ECO:0000256" key="7">
    <source>
        <dbReference type="HAMAP-Rule" id="MF_00323"/>
    </source>
</evidence>
<dbReference type="GO" id="GO:0006783">
    <property type="term" value="P:heme biosynthetic process"/>
    <property type="evidence" value="ECO:0007669"/>
    <property type="project" value="UniProtKB-UniRule"/>
</dbReference>
<dbReference type="InterPro" id="IPR033659">
    <property type="entry name" value="Ferrochelatase_N"/>
</dbReference>
<evidence type="ECO:0000313" key="9">
    <source>
        <dbReference type="EMBL" id="MQR26251.1"/>
    </source>
</evidence>
<comment type="similarity">
    <text evidence="7 8">Belongs to the ferrochelatase family.</text>
</comment>
<protein>
    <recommendedName>
        <fullName evidence="7">Coproporphyrin III ferrochelatase</fullName>
        <ecNumber evidence="7">4.99.1.9</ecNumber>
    </recommendedName>
</protein>
<accession>A0A843Z031</accession>
<dbReference type="GO" id="GO:0046872">
    <property type="term" value="F:metal ion binding"/>
    <property type="evidence" value="ECO:0007669"/>
    <property type="project" value="UniProtKB-UniRule"/>
</dbReference>
<proteinExistence type="inferred from homology"/>
<dbReference type="PANTHER" id="PTHR11108:SF1">
    <property type="entry name" value="FERROCHELATASE, MITOCHONDRIAL"/>
    <property type="match status" value="1"/>
</dbReference>
<dbReference type="Pfam" id="PF00762">
    <property type="entry name" value="Ferrochelatase"/>
    <property type="match status" value="1"/>
</dbReference>
<dbReference type="RefSeq" id="WP_153245368.1">
    <property type="nucleotide sequence ID" value="NZ_WIPA01000003.1"/>
</dbReference>
<keyword evidence="4 7" id="KW-0456">Lyase</keyword>
<dbReference type="UniPathway" id="UPA00252"/>
<gene>
    <name evidence="7" type="primary">cpfC</name>
    <name evidence="9" type="ORF">GFV13_02935</name>
</gene>
<dbReference type="AlphaFoldDB" id="A0A843Z031"/>
<sequence>MNKKGLLLVNLGTPDSPHPDDVKAYLKEFLSDTNVIQMPRLPWQPILRGKILPKRSFKSAELYQKIWRKDGSPLMVYAKKQVEQVQQLQPNWIVRCAMTYRKPNIAETLKEMRLAGADDIVVLPLFPQYSVTSTQSVIDQVHKADKNINIVKSFYNDEAYLDLLARDIREAWAKNDYDRLIISYHGVPESYVRRGDPYVDHCTATTQGVLERVGPLTPDNTHQVFQSRFGPTEWVKPYLSDTLMSLPSHGIKRVLVATPAFVADCLETIEEIHVENHDIFKQAGGEIFDVVQPFNEHIDFSKYIASLANRHFAQN</sequence>
<comment type="caution">
    <text evidence="7">Lacks conserved residue(s) required for the propagation of feature annotation.</text>
</comment>
<dbReference type="CDD" id="cd03411">
    <property type="entry name" value="Ferrochelatase_N"/>
    <property type="match status" value="1"/>
</dbReference>
<evidence type="ECO:0000313" key="10">
    <source>
        <dbReference type="Proteomes" id="UP000469952"/>
    </source>
</evidence>
<dbReference type="InterPro" id="IPR033644">
    <property type="entry name" value="Ferrochelatase_C"/>
</dbReference>
<keyword evidence="5 7" id="KW-0627">Porphyrin biosynthesis</keyword>
<evidence type="ECO:0000256" key="5">
    <source>
        <dbReference type="ARBA" id="ARBA00023244"/>
    </source>
</evidence>
<keyword evidence="2 7" id="KW-0408">Iron</keyword>
<feature type="binding site" evidence="7">
    <location>
        <position position="267"/>
    </location>
    <ligand>
        <name>Fe(2+)</name>
        <dbReference type="ChEBI" id="CHEBI:29033"/>
    </ligand>
</feature>
<evidence type="ECO:0000256" key="4">
    <source>
        <dbReference type="ARBA" id="ARBA00023239"/>
    </source>
</evidence>
<keyword evidence="7" id="KW-0479">Metal-binding</keyword>
<keyword evidence="7 8" id="KW-0963">Cytoplasm</keyword>
<keyword evidence="3 7" id="KW-0350">Heme biosynthesis</keyword>
<evidence type="ECO:0000256" key="8">
    <source>
        <dbReference type="RuleBase" id="RU000607"/>
    </source>
</evidence>
<dbReference type="GO" id="GO:0005737">
    <property type="term" value="C:cytoplasm"/>
    <property type="evidence" value="ECO:0007669"/>
    <property type="project" value="UniProtKB-SubCell"/>
</dbReference>
<dbReference type="EMBL" id="WIPA01000003">
    <property type="protein sequence ID" value="MQR26251.1"/>
    <property type="molecule type" value="Genomic_DNA"/>
</dbReference>
<comment type="subcellular location">
    <subcellularLocation>
        <location evidence="7 8">Cytoplasm</location>
    </subcellularLocation>
</comment>
<name>A0A843Z031_LEUME</name>
<dbReference type="CDD" id="cd00419">
    <property type="entry name" value="Ferrochelatase_C"/>
    <property type="match status" value="1"/>
</dbReference>
<dbReference type="Gene3D" id="3.40.50.1400">
    <property type="match status" value="2"/>
</dbReference>
<comment type="function">
    <text evidence="7 8">Involved in coproporphyrin-dependent heme b biosynthesis. Catalyzes the insertion of ferrous iron into coproporphyrin III to form Fe-coproporphyrin III.</text>
</comment>
<dbReference type="SUPFAM" id="SSF53800">
    <property type="entry name" value="Chelatase"/>
    <property type="match status" value="1"/>
</dbReference>
<dbReference type="PANTHER" id="PTHR11108">
    <property type="entry name" value="FERROCHELATASE"/>
    <property type="match status" value="1"/>
</dbReference>
<organism evidence="9 10">
    <name type="scientific">Leuconostoc mesenteroides</name>
    <dbReference type="NCBI Taxonomy" id="1245"/>
    <lineage>
        <taxon>Bacteria</taxon>
        <taxon>Bacillati</taxon>
        <taxon>Bacillota</taxon>
        <taxon>Bacilli</taxon>
        <taxon>Lactobacillales</taxon>
        <taxon>Lactobacillaceae</taxon>
        <taxon>Leuconostoc</taxon>
    </lineage>
</organism>
<feature type="binding site" evidence="7">
    <location>
        <position position="185"/>
    </location>
    <ligand>
        <name>Fe(2+)</name>
        <dbReference type="ChEBI" id="CHEBI:29033"/>
    </ligand>
</feature>
<dbReference type="InterPro" id="IPR001015">
    <property type="entry name" value="Ferrochelatase"/>
</dbReference>